<evidence type="ECO:0000313" key="1">
    <source>
        <dbReference type="EMBL" id="GBP38358.1"/>
    </source>
</evidence>
<gene>
    <name evidence="1" type="ORF">EVAR_36310_1</name>
</gene>
<dbReference type="EMBL" id="BGZK01000347">
    <property type="protein sequence ID" value="GBP38358.1"/>
    <property type="molecule type" value="Genomic_DNA"/>
</dbReference>
<sequence length="192" mass="22505">MNREQRHANTRDRAFACYPRALYENKAWAAKLGGPRKYSEGHRSTLNFICTRDKISNRNPENTKRYPTSPRLYRVTGNIFRRGEICRKFKSERVVNYKARNSAAVKSVTKASQWRKIETRRRRRKGREAFELQVDSKRQSFETLYDRVKQCRKRKRMNAAEQFNDGASTSAAGAVEIMQVDEEIASNQDETM</sequence>
<evidence type="ECO:0000313" key="2">
    <source>
        <dbReference type="Proteomes" id="UP000299102"/>
    </source>
</evidence>
<name>A0A4C1VGW8_EUMVA</name>
<organism evidence="1 2">
    <name type="scientific">Eumeta variegata</name>
    <name type="common">Bagworm moth</name>
    <name type="synonym">Eumeta japonica</name>
    <dbReference type="NCBI Taxonomy" id="151549"/>
    <lineage>
        <taxon>Eukaryota</taxon>
        <taxon>Metazoa</taxon>
        <taxon>Ecdysozoa</taxon>
        <taxon>Arthropoda</taxon>
        <taxon>Hexapoda</taxon>
        <taxon>Insecta</taxon>
        <taxon>Pterygota</taxon>
        <taxon>Neoptera</taxon>
        <taxon>Endopterygota</taxon>
        <taxon>Lepidoptera</taxon>
        <taxon>Glossata</taxon>
        <taxon>Ditrysia</taxon>
        <taxon>Tineoidea</taxon>
        <taxon>Psychidae</taxon>
        <taxon>Oiketicinae</taxon>
        <taxon>Eumeta</taxon>
    </lineage>
</organism>
<protein>
    <submittedName>
        <fullName evidence="1">Uncharacterized protein</fullName>
    </submittedName>
</protein>
<proteinExistence type="predicted"/>
<accession>A0A4C1VGW8</accession>
<reference evidence="1 2" key="1">
    <citation type="journal article" date="2019" name="Commun. Biol.">
        <title>The bagworm genome reveals a unique fibroin gene that provides high tensile strength.</title>
        <authorList>
            <person name="Kono N."/>
            <person name="Nakamura H."/>
            <person name="Ohtoshi R."/>
            <person name="Tomita M."/>
            <person name="Numata K."/>
            <person name="Arakawa K."/>
        </authorList>
    </citation>
    <scope>NUCLEOTIDE SEQUENCE [LARGE SCALE GENOMIC DNA]</scope>
</reference>
<keyword evidence="2" id="KW-1185">Reference proteome</keyword>
<dbReference type="AlphaFoldDB" id="A0A4C1VGW8"/>
<comment type="caution">
    <text evidence="1">The sequence shown here is derived from an EMBL/GenBank/DDBJ whole genome shotgun (WGS) entry which is preliminary data.</text>
</comment>
<dbReference type="Proteomes" id="UP000299102">
    <property type="component" value="Unassembled WGS sequence"/>
</dbReference>